<reference evidence="1" key="1">
    <citation type="submission" date="2018-11" db="EMBL/GenBank/DDBJ databases">
        <title>Genomics analysis of Putative Virulence Factors on Adhesion and Cytotoxicity for Cronobacter spp.</title>
        <authorList>
            <person name="Cui J."/>
        </authorList>
    </citation>
    <scope>NUCLEOTIDE SEQUENCE</scope>
    <source>
        <strain evidence="1">SD69</strain>
    </source>
</reference>
<name>A0A9Q4XKS1_9ENTR</name>
<dbReference type="PANTHER" id="PTHR34822">
    <property type="entry name" value="GRPB DOMAIN PROTEIN (AFU_ORTHOLOGUE AFUA_1G01530)"/>
    <property type="match status" value="1"/>
</dbReference>
<dbReference type="AlphaFoldDB" id="A0A9Q4XKS1"/>
<proteinExistence type="predicted"/>
<sequence length="168" mass="18546">MAARQITLENYDPAWPERFRQEADTLRATLGEIIVAVHHIGSTSVPGLAAKPVIDMLLEVTDVALLDAFADAIQAQGYTPRGEYGIPGRCYYVKGDTVRTHHLHAFAAGSAHVARHLAFRDYLRAHDDIAQEYAQIKFAAARDSGHQSDIYSALKNDFIASVERRALS</sequence>
<evidence type="ECO:0000313" key="1">
    <source>
        <dbReference type="EMBL" id="NCH86440.1"/>
    </source>
</evidence>
<dbReference type="EMBL" id="RPBY01000001">
    <property type="protein sequence ID" value="NCH86440.1"/>
    <property type="molecule type" value="Genomic_DNA"/>
</dbReference>
<accession>A0A9Q4XKS1</accession>
<dbReference type="InterPro" id="IPR043519">
    <property type="entry name" value="NT_sf"/>
</dbReference>
<evidence type="ECO:0000313" key="2">
    <source>
        <dbReference type="Proteomes" id="UP000778262"/>
    </source>
</evidence>
<organism evidence="1 2">
    <name type="scientific">Cronobacter dublinensis</name>
    <dbReference type="NCBI Taxonomy" id="413497"/>
    <lineage>
        <taxon>Bacteria</taxon>
        <taxon>Pseudomonadati</taxon>
        <taxon>Pseudomonadota</taxon>
        <taxon>Gammaproteobacteria</taxon>
        <taxon>Enterobacterales</taxon>
        <taxon>Enterobacteriaceae</taxon>
        <taxon>Cronobacter</taxon>
    </lineage>
</organism>
<dbReference type="Pfam" id="PF04229">
    <property type="entry name" value="GrpB"/>
    <property type="match status" value="1"/>
</dbReference>
<gene>
    <name evidence="1" type="ORF">EHJ13_03055</name>
</gene>
<dbReference type="Proteomes" id="UP000778262">
    <property type="component" value="Unassembled WGS sequence"/>
</dbReference>
<protein>
    <submittedName>
        <fullName evidence="1">GrpB family protein</fullName>
    </submittedName>
</protein>
<comment type="caution">
    <text evidence="1">The sequence shown here is derived from an EMBL/GenBank/DDBJ whole genome shotgun (WGS) entry which is preliminary data.</text>
</comment>
<dbReference type="InterPro" id="IPR007344">
    <property type="entry name" value="GrpB/CoaE"/>
</dbReference>
<dbReference type="Gene3D" id="3.30.460.10">
    <property type="entry name" value="Beta Polymerase, domain 2"/>
    <property type="match status" value="1"/>
</dbReference>
<dbReference type="RefSeq" id="WP_161590326.1">
    <property type="nucleotide sequence ID" value="NZ_RPBY01000001.1"/>
</dbReference>
<dbReference type="SUPFAM" id="SSF81301">
    <property type="entry name" value="Nucleotidyltransferase"/>
    <property type="match status" value="1"/>
</dbReference>
<dbReference type="PANTHER" id="PTHR34822:SF1">
    <property type="entry name" value="GRPB FAMILY PROTEIN"/>
    <property type="match status" value="1"/>
</dbReference>